<sequence length="59" mass="6887">MADSNNMGEYGLYPIIEVKELYQYKLLYLQSIEELDSLQKENEALKLYILDLAKDVVTN</sequence>
<organism evidence="1 2">
    <name type="scientific">Acinetobacter venetianus</name>
    <dbReference type="NCBI Taxonomy" id="52133"/>
    <lineage>
        <taxon>Bacteria</taxon>
        <taxon>Pseudomonadati</taxon>
        <taxon>Pseudomonadota</taxon>
        <taxon>Gammaproteobacteria</taxon>
        <taxon>Moraxellales</taxon>
        <taxon>Moraxellaceae</taxon>
        <taxon>Acinetobacter</taxon>
    </lineage>
</organism>
<dbReference type="RefSeq" id="WP_061518279.1">
    <property type="nucleotide sequence ID" value="NZ_JRUE01000071.1"/>
</dbReference>
<name>A0A150I1L5_9GAMM</name>
<evidence type="ECO:0000313" key="2">
    <source>
        <dbReference type="Proteomes" id="UP000075680"/>
    </source>
</evidence>
<comment type="caution">
    <text evidence="1">The sequence shown here is derived from an EMBL/GenBank/DDBJ whole genome shotgun (WGS) entry which is preliminary data.</text>
</comment>
<dbReference type="PATRIC" id="fig|52133.18.peg.907"/>
<accession>A0A150I1L5</accession>
<protein>
    <submittedName>
        <fullName evidence="1">Uncharacterized protein</fullName>
    </submittedName>
</protein>
<dbReference type="EMBL" id="JRUE01000071">
    <property type="protein sequence ID" value="KXZ73137.1"/>
    <property type="molecule type" value="Genomic_DNA"/>
</dbReference>
<proteinExistence type="predicted"/>
<reference evidence="1 2" key="1">
    <citation type="journal article" date="2016" name="Sci. Rep.">
        <title>Genomic and phenotypic characterization of the species Acinetobacter venetianus.</title>
        <authorList>
            <person name="Fondi M."/>
            <person name="Maida I."/>
            <person name="Perrin E."/>
            <person name="Orlandini V."/>
            <person name="La Torre L."/>
            <person name="Bosi E."/>
            <person name="Negroni A."/>
            <person name="Zanaroli G."/>
            <person name="Fava F."/>
            <person name="Decorosi F."/>
            <person name="Giovannetti L."/>
            <person name="Viti C."/>
            <person name="Vaneechoutte M."/>
            <person name="Dijkshoorn L."/>
            <person name="Fani R."/>
        </authorList>
    </citation>
    <scope>NUCLEOTIDE SEQUENCE [LARGE SCALE GENOMIC DNA]</scope>
    <source>
        <strain evidence="1 2">LUH5627</strain>
    </source>
</reference>
<evidence type="ECO:0000313" key="1">
    <source>
        <dbReference type="EMBL" id="KXZ73137.1"/>
    </source>
</evidence>
<dbReference type="Proteomes" id="UP000075680">
    <property type="component" value="Unassembled WGS sequence"/>
</dbReference>
<gene>
    <name evidence="1" type="ORF">AVENLUH5627_00876</name>
</gene>
<dbReference type="AlphaFoldDB" id="A0A150I1L5"/>